<dbReference type="AlphaFoldDB" id="A0A7R8ZKS0"/>
<dbReference type="PROSITE" id="PS50082">
    <property type="entry name" value="WD_REPEATS_2"/>
    <property type="match status" value="5"/>
</dbReference>
<dbReference type="InterPro" id="IPR036322">
    <property type="entry name" value="WD40_repeat_dom_sf"/>
</dbReference>
<dbReference type="PROSITE" id="PS50294">
    <property type="entry name" value="WD_REPEATS_REGION"/>
    <property type="match status" value="5"/>
</dbReference>
<dbReference type="PRINTS" id="PR00320">
    <property type="entry name" value="GPROTEINBRPT"/>
</dbReference>
<evidence type="ECO:0000256" key="7">
    <source>
        <dbReference type="ARBA" id="ARBA00023242"/>
    </source>
</evidence>
<dbReference type="Pfam" id="PF04494">
    <property type="entry name" value="TFIID_NTD2"/>
    <property type="match status" value="1"/>
</dbReference>
<dbReference type="FunFam" id="2.130.10.10:FF:000243">
    <property type="entry name" value="Transcription initiation factor TFIID subunit 5"/>
    <property type="match status" value="1"/>
</dbReference>
<keyword evidence="4" id="KW-0677">Repeat</keyword>
<dbReference type="CDD" id="cd08044">
    <property type="entry name" value="TAF5_NTD2"/>
    <property type="match status" value="1"/>
</dbReference>
<protein>
    <recommendedName>
        <fullName evidence="8">Transcription initiation factor TFIID subunit 5</fullName>
    </recommendedName>
</protein>
<dbReference type="PROSITE" id="PS00678">
    <property type="entry name" value="WD_REPEATS_1"/>
    <property type="match status" value="1"/>
</dbReference>
<reference evidence="10" key="1">
    <citation type="submission" date="2020-11" db="EMBL/GenBank/DDBJ databases">
        <authorList>
            <person name="Tran Van P."/>
        </authorList>
    </citation>
    <scope>NUCLEOTIDE SEQUENCE</scope>
</reference>
<comment type="similarity">
    <text evidence="2">Belongs to the WD repeat TAF5 family.</text>
</comment>
<accession>A0A7R8ZKS0</accession>
<evidence type="ECO:0000256" key="3">
    <source>
        <dbReference type="ARBA" id="ARBA00022574"/>
    </source>
</evidence>
<dbReference type="PANTHER" id="PTHR19879">
    <property type="entry name" value="TRANSCRIPTION INITIATION FACTOR TFIID"/>
    <property type="match status" value="1"/>
</dbReference>
<keyword evidence="6" id="KW-0804">Transcription</keyword>
<dbReference type="Pfam" id="PF00400">
    <property type="entry name" value="WD40"/>
    <property type="match status" value="5"/>
</dbReference>
<dbReference type="SMART" id="SM00320">
    <property type="entry name" value="WD40"/>
    <property type="match status" value="6"/>
</dbReference>
<evidence type="ECO:0000313" key="10">
    <source>
        <dbReference type="EMBL" id="CAD7223715.1"/>
    </source>
</evidence>
<dbReference type="GO" id="GO:0006367">
    <property type="term" value="P:transcription initiation at RNA polymerase II promoter"/>
    <property type="evidence" value="ECO:0007669"/>
    <property type="project" value="TreeGrafter"/>
</dbReference>
<evidence type="ECO:0000256" key="6">
    <source>
        <dbReference type="ARBA" id="ARBA00023163"/>
    </source>
</evidence>
<evidence type="ECO:0000259" key="9">
    <source>
        <dbReference type="Pfam" id="PF04494"/>
    </source>
</evidence>
<organism evidence="10">
    <name type="scientific">Cyprideis torosa</name>
    <dbReference type="NCBI Taxonomy" id="163714"/>
    <lineage>
        <taxon>Eukaryota</taxon>
        <taxon>Metazoa</taxon>
        <taxon>Ecdysozoa</taxon>
        <taxon>Arthropoda</taxon>
        <taxon>Crustacea</taxon>
        <taxon>Oligostraca</taxon>
        <taxon>Ostracoda</taxon>
        <taxon>Podocopa</taxon>
        <taxon>Podocopida</taxon>
        <taxon>Cytherocopina</taxon>
        <taxon>Cytheroidea</taxon>
        <taxon>Cytherideidae</taxon>
        <taxon>Cyprideis</taxon>
    </lineage>
</organism>
<dbReference type="SUPFAM" id="SSF50978">
    <property type="entry name" value="WD40 repeat-like"/>
    <property type="match status" value="1"/>
</dbReference>
<evidence type="ECO:0000256" key="8">
    <source>
        <dbReference type="ARBA" id="ARBA00044130"/>
    </source>
</evidence>
<dbReference type="OrthoDB" id="10266330at2759"/>
<dbReference type="InterPro" id="IPR015943">
    <property type="entry name" value="WD40/YVTN_repeat-like_dom_sf"/>
</dbReference>
<proteinExistence type="inferred from homology"/>
<evidence type="ECO:0000256" key="4">
    <source>
        <dbReference type="ARBA" id="ARBA00022737"/>
    </source>
</evidence>
<evidence type="ECO:0000256" key="2">
    <source>
        <dbReference type="ARBA" id="ARBA00009435"/>
    </source>
</evidence>
<dbReference type="GO" id="GO:0016251">
    <property type="term" value="F:RNA polymerase II general transcription initiation factor activity"/>
    <property type="evidence" value="ECO:0007669"/>
    <property type="project" value="TreeGrafter"/>
</dbReference>
<dbReference type="PANTHER" id="PTHR19879:SF1">
    <property type="entry name" value="CANNONBALL-RELATED"/>
    <property type="match status" value="1"/>
</dbReference>
<dbReference type="CDD" id="cd00200">
    <property type="entry name" value="WD40"/>
    <property type="match status" value="1"/>
</dbReference>
<sequence>MLASASSTVSRVGGEKCTYTECKVKQLYTTPDAEEALRKETGFYDEVPQGASDAVWSAYEAQNDPNSYADAYNSLKKFLDDALDIYKEYYYEKDIQKLRTIKKKQQMQGNIFLDTFKANQFTVRLSRDAYSSLKRFLEEKKHNLLLNIIQEHIYLDIYEGLPRTKAQIDATAGAIWGEAQHQANRSKMFYGLAREPDVQQLPWDAFDEDEAALNFQNKRRRELDKAEKVKMYRELGKKVSLSGSRLPSVCFYTVLNSHESERRVVSITLSSDSSLFALGFADGRIQILSIVPQKLRAMKNSEELQTIDKEAADVYARMLDESTASAQKTLYGHSGPVYGASFSLDRTLLLSCSEDGMIRLWSLWTWTALVVYKGHIWPVWDVKFAPHGYYFASCSHDRTARLWVTDSIRPVRIFAGHLSDVDCIEFHPNSNYLATGSSDRGIRVFDCVTGACVRTMTGHKGNPQTLVFSNDGRFLCSGGTDSDLFVWDLAHGHLLARLSGHSATITSISFSMEASILATGSLDGSVRIWDWAKLTGEISTDDVNVTHNPEVQTNSAAILKASFPTKNTSVYLVHFTRRNLLLASGVLEG</sequence>
<keyword evidence="7" id="KW-0539">Nucleus</keyword>
<feature type="domain" description="TFIID subunit TAF5 NTD2" evidence="9">
    <location>
        <begin position="88"/>
        <end position="153"/>
    </location>
</feature>
<dbReference type="GO" id="GO:0005669">
    <property type="term" value="C:transcription factor TFIID complex"/>
    <property type="evidence" value="ECO:0007669"/>
    <property type="project" value="TreeGrafter"/>
</dbReference>
<dbReference type="InterPro" id="IPR007582">
    <property type="entry name" value="TFIID_NTD2"/>
</dbReference>
<keyword evidence="5" id="KW-0805">Transcription regulation</keyword>
<dbReference type="InterPro" id="IPR001680">
    <property type="entry name" value="WD40_rpt"/>
</dbReference>
<dbReference type="EMBL" id="OB660243">
    <property type="protein sequence ID" value="CAD7223715.1"/>
    <property type="molecule type" value="Genomic_DNA"/>
</dbReference>
<dbReference type="SUPFAM" id="SSF160897">
    <property type="entry name" value="Taf5 N-terminal domain-like"/>
    <property type="match status" value="1"/>
</dbReference>
<dbReference type="InterPro" id="IPR037264">
    <property type="entry name" value="TFIID_NTD2_sf"/>
</dbReference>
<dbReference type="Gene3D" id="1.25.40.500">
    <property type="entry name" value="TFIID subunit TAF5, NTD2 domain"/>
    <property type="match status" value="1"/>
</dbReference>
<comment type="subcellular location">
    <subcellularLocation>
        <location evidence="1">Nucleus</location>
    </subcellularLocation>
</comment>
<gene>
    <name evidence="10" type="ORF">CTOB1V02_LOCUS1695</name>
</gene>
<evidence type="ECO:0000256" key="1">
    <source>
        <dbReference type="ARBA" id="ARBA00004123"/>
    </source>
</evidence>
<dbReference type="Gene3D" id="2.130.10.10">
    <property type="entry name" value="YVTN repeat-like/Quinoprotein amine dehydrogenase"/>
    <property type="match status" value="3"/>
</dbReference>
<evidence type="ECO:0000256" key="5">
    <source>
        <dbReference type="ARBA" id="ARBA00023015"/>
    </source>
</evidence>
<dbReference type="InterPro" id="IPR019775">
    <property type="entry name" value="WD40_repeat_CS"/>
</dbReference>
<keyword evidence="3" id="KW-0853">WD repeat</keyword>
<name>A0A7R8ZKS0_9CRUS</name>
<dbReference type="InterPro" id="IPR020472">
    <property type="entry name" value="WD40_PAC1"/>
</dbReference>